<dbReference type="InterPro" id="IPR020904">
    <property type="entry name" value="Sc_DH/Rdtase_CS"/>
</dbReference>
<dbReference type="SUPFAM" id="SSF51735">
    <property type="entry name" value="NAD(P)-binding Rossmann-fold domains"/>
    <property type="match status" value="1"/>
</dbReference>
<dbReference type="PANTHER" id="PTHR44196">
    <property type="entry name" value="DEHYDROGENASE/REDUCTASE SDR FAMILY MEMBER 7B"/>
    <property type="match status" value="1"/>
</dbReference>
<dbReference type="PROSITE" id="PS00061">
    <property type="entry name" value="ADH_SHORT"/>
    <property type="match status" value="1"/>
</dbReference>
<name>A0A841JXB0_9BACT</name>
<dbReference type="Proteomes" id="UP000538666">
    <property type="component" value="Unassembled WGS sequence"/>
</dbReference>
<dbReference type="SMART" id="SM00822">
    <property type="entry name" value="PKS_KR"/>
    <property type="match status" value="1"/>
</dbReference>
<dbReference type="OrthoDB" id="9775296at2"/>
<dbReference type="InterPro" id="IPR002347">
    <property type="entry name" value="SDR_fam"/>
</dbReference>
<comment type="similarity">
    <text evidence="1 3">Belongs to the short-chain dehydrogenases/reductases (SDR) family.</text>
</comment>
<dbReference type="Gene3D" id="3.40.50.720">
    <property type="entry name" value="NAD(P)-binding Rossmann-like Domain"/>
    <property type="match status" value="1"/>
</dbReference>
<keyword evidence="2" id="KW-0560">Oxidoreductase</keyword>
<gene>
    <name evidence="6" type="ORF">HNQ77_001022</name>
</gene>
<evidence type="ECO:0000256" key="2">
    <source>
        <dbReference type="ARBA" id="ARBA00023002"/>
    </source>
</evidence>
<reference evidence="6 7" key="1">
    <citation type="submission" date="2020-08" db="EMBL/GenBank/DDBJ databases">
        <title>Genomic Encyclopedia of Type Strains, Phase IV (KMG-IV): sequencing the most valuable type-strain genomes for metagenomic binning, comparative biology and taxonomic classification.</title>
        <authorList>
            <person name="Goeker M."/>
        </authorList>
    </citation>
    <scope>NUCLEOTIDE SEQUENCE [LARGE SCALE GENOMIC DNA]</scope>
    <source>
        <strain evidence="6 7">DSM 103733</strain>
    </source>
</reference>
<keyword evidence="4" id="KW-0472">Membrane</keyword>
<dbReference type="PANTHER" id="PTHR44196:SF1">
    <property type="entry name" value="DEHYDROGENASE_REDUCTASE SDR FAMILY MEMBER 7B"/>
    <property type="match status" value="1"/>
</dbReference>
<dbReference type="GO" id="GO:0016491">
    <property type="term" value="F:oxidoreductase activity"/>
    <property type="evidence" value="ECO:0007669"/>
    <property type="project" value="UniProtKB-KW"/>
</dbReference>
<dbReference type="Pfam" id="PF00106">
    <property type="entry name" value="adh_short"/>
    <property type="match status" value="1"/>
</dbReference>
<keyword evidence="4" id="KW-0812">Transmembrane</keyword>
<proteinExistence type="inferred from homology"/>
<accession>A0A841JXB0</accession>
<dbReference type="GO" id="GO:0016020">
    <property type="term" value="C:membrane"/>
    <property type="evidence" value="ECO:0007669"/>
    <property type="project" value="TreeGrafter"/>
</dbReference>
<organism evidence="6 7">
    <name type="scientific">Silvibacterium bohemicum</name>
    <dbReference type="NCBI Taxonomy" id="1577686"/>
    <lineage>
        <taxon>Bacteria</taxon>
        <taxon>Pseudomonadati</taxon>
        <taxon>Acidobacteriota</taxon>
        <taxon>Terriglobia</taxon>
        <taxon>Terriglobales</taxon>
        <taxon>Acidobacteriaceae</taxon>
        <taxon>Silvibacterium</taxon>
    </lineage>
</organism>
<dbReference type="EMBL" id="JACHEK010000002">
    <property type="protein sequence ID" value="MBB6143078.1"/>
    <property type="molecule type" value="Genomic_DNA"/>
</dbReference>
<dbReference type="AlphaFoldDB" id="A0A841JXB0"/>
<keyword evidence="7" id="KW-1185">Reference proteome</keyword>
<evidence type="ECO:0000256" key="3">
    <source>
        <dbReference type="RuleBase" id="RU000363"/>
    </source>
</evidence>
<sequence>MQRDLTVVITGASAGLGRAIAYEFGKVGARVGLISRDLSALEATAAEVEHLGGRAATYAADVSNDQAVEAAAASFAERLGPIDIWINNAMVSVFSPIKEMEAAEFRRVTEVNYLGYVYGTLAALRRMLPRNRGRIIQVGSALAVRSIPLQSAYCASKHAIVGFTDSLRCELIHDRSKVKAIVVHMPAMNTPQFTWVKNRLPNLPQPVPPIYEPEVGARVILHAALTSSPRREYWVGGSTVKAIFGQKFIPGLLDLYLGKTGYKAQQREEPDSPNRPNNVWHPVATKLGAHGPFDAKSRTFSLEAQVSKHRGWFVLGCGLGCGLLGAALCARKYLTR</sequence>
<dbReference type="InterPro" id="IPR036291">
    <property type="entry name" value="NAD(P)-bd_dom_sf"/>
</dbReference>
<keyword evidence="4" id="KW-1133">Transmembrane helix</keyword>
<evidence type="ECO:0000256" key="1">
    <source>
        <dbReference type="ARBA" id="ARBA00006484"/>
    </source>
</evidence>
<feature type="domain" description="Ketoreductase" evidence="5">
    <location>
        <begin position="5"/>
        <end position="189"/>
    </location>
</feature>
<dbReference type="NCBIfam" id="NF005495">
    <property type="entry name" value="PRK07109.1"/>
    <property type="match status" value="1"/>
</dbReference>
<evidence type="ECO:0000256" key="4">
    <source>
        <dbReference type="SAM" id="Phobius"/>
    </source>
</evidence>
<evidence type="ECO:0000313" key="6">
    <source>
        <dbReference type="EMBL" id="MBB6143078.1"/>
    </source>
</evidence>
<evidence type="ECO:0000313" key="7">
    <source>
        <dbReference type="Proteomes" id="UP000538666"/>
    </source>
</evidence>
<dbReference type="PRINTS" id="PR00080">
    <property type="entry name" value="SDRFAMILY"/>
</dbReference>
<comment type="caution">
    <text evidence="6">The sequence shown here is derived from an EMBL/GenBank/DDBJ whole genome shotgun (WGS) entry which is preliminary data.</text>
</comment>
<dbReference type="RefSeq" id="WP_050062016.1">
    <property type="nucleotide sequence ID" value="NZ_JACHEK010000002.1"/>
</dbReference>
<dbReference type="InterPro" id="IPR057326">
    <property type="entry name" value="KR_dom"/>
</dbReference>
<dbReference type="PRINTS" id="PR00081">
    <property type="entry name" value="GDHRDH"/>
</dbReference>
<protein>
    <submittedName>
        <fullName evidence="6">NAD(P)-dependent dehydrogenase (Short-subunit alcohol dehydrogenase family)</fullName>
    </submittedName>
</protein>
<evidence type="ECO:0000259" key="5">
    <source>
        <dbReference type="SMART" id="SM00822"/>
    </source>
</evidence>
<feature type="transmembrane region" description="Helical" evidence="4">
    <location>
        <begin position="311"/>
        <end position="330"/>
    </location>
</feature>